<dbReference type="AlphaFoldDB" id="A0A380VFN6"/>
<protein>
    <submittedName>
        <fullName evidence="2">Iron-regulated outer membrane protein</fullName>
    </submittedName>
</protein>
<proteinExistence type="predicted"/>
<evidence type="ECO:0000313" key="2">
    <source>
        <dbReference type="EMBL" id="SUU37673.1"/>
    </source>
</evidence>
<accession>A0A380VFN6</accession>
<sequence length="36" mass="4225">MIRTIHFHCGTDHDLNKPHSHDNVYRHKHDHSSPGP</sequence>
<evidence type="ECO:0000313" key="3">
    <source>
        <dbReference type="Proteomes" id="UP000254507"/>
    </source>
</evidence>
<evidence type="ECO:0000256" key="1">
    <source>
        <dbReference type="SAM" id="MobiDB-lite"/>
    </source>
</evidence>
<reference evidence="2 3" key="1">
    <citation type="submission" date="2018-06" db="EMBL/GenBank/DDBJ databases">
        <authorList>
            <consortium name="Pathogen Informatics"/>
            <person name="Doyle S."/>
        </authorList>
    </citation>
    <scope>NUCLEOTIDE SEQUENCE [LARGE SCALE GENOMIC DNA]</scope>
    <source>
        <strain evidence="2 3">NCTC10851</strain>
    </source>
</reference>
<feature type="region of interest" description="Disordered" evidence="1">
    <location>
        <begin position="9"/>
        <end position="36"/>
    </location>
</feature>
<dbReference type="EMBL" id="UFSB01000001">
    <property type="protein sequence ID" value="SUU37673.1"/>
    <property type="molecule type" value="Genomic_DNA"/>
</dbReference>
<name>A0A380VFN6_9PAST</name>
<organism evidence="2 3">
    <name type="scientific">Actinobacillus seminis</name>
    <dbReference type="NCBI Taxonomy" id="722"/>
    <lineage>
        <taxon>Bacteria</taxon>
        <taxon>Pseudomonadati</taxon>
        <taxon>Pseudomonadota</taxon>
        <taxon>Gammaproteobacteria</taxon>
        <taxon>Pasteurellales</taxon>
        <taxon>Pasteurellaceae</taxon>
        <taxon>Actinobacillus</taxon>
    </lineage>
</organism>
<gene>
    <name evidence="2" type="primary">irp_3</name>
    <name evidence="2" type="ORF">NCTC10851_01683</name>
</gene>
<dbReference type="Proteomes" id="UP000254507">
    <property type="component" value="Unassembled WGS sequence"/>
</dbReference>
<feature type="compositionally biased region" description="Basic and acidic residues" evidence="1">
    <location>
        <begin position="9"/>
        <end position="25"/>
    </location>
</feature>